<gene>
    <name evidence="9" type="ORF">HDA43_006475</name>
</gene>
<dbReference type="AlphaFoldDB" id="A0A852V9S2"/>
<dbReference type="InterPro" id="IPR050250">
    <property type="entry name" value="Macrolide_Exporter_MacB"/>
</dbReference>
<evidence type="ECO:0000256" key="4">
    <source>
        <dbReference type="ARBA" id="ARBA00022989"/>
    </source>
</evidence>
<dbReference type="EMBL" id="JACCCO010000003">
    <property type="protein sequence ID" value="NYF44248.1"/>
    <property type="molecule type" value="Genomic_DNA"/>
</dbReference>
<feature type="domain" description="ABC3 transporter permease C-terminal" evidence="8">
    <location>
        <begin position="310"/>
        <end position="420"/>
    </location>
</feature>
<dbReference type="GO" id="GO:0022857">
    <property type="term" value="F:transmembrane transporter activity"/>
    <property type="evidence" value="ECO:0007669"/>
    <property type="project" value="TreeGrafter"/>
</dbReference>
<evidence type="ECO:0000256" key="6">
    <source>
        <dbReference type="ARBA" id="ARBA00038076"/>
    </source>
</evidence>
<reference evidence="9 10" key="1">
    <citation type="submission" date="2020-07" db="EMBL/GenBank/DDBJ databases">
        <title>Sequencing the genomes of 1000 actinobacteria strains.</title>
        <authorList>
            <person name="Klenk H.-P."/>
        </authorList>
    </citation>
    <scope>NUCLEOTIDE SEQUENCE [LARGE SCALE GENOMIC DNA]</scope>
    <source>
        <strain evidence="9 10">DSM 45763</strain>
    </source>
</reference>
<evidence type="ECO:0000259" key="8">
    <source>
        <dbReference type="Pfam" id="PF02687"/>
    </source>
</evidence>
<evidence type="ECO:0000313" key="9">
    <source>
        <dbReference type="EMBL" id="NYF44248.1"/>
    </source>
</evidence>
<evidence type="ECO:0000256" key="1">
    <source>
        <dbReference type="ARBA" id="ARBA00004651"/>
    </source>
</evidence>
<feature type="transmembrane region" description="Helical" evidence="7">
    <location>
        <begin position="1062"/>
        <end position="1086"/>
    </location>
</feature>
<feature type="transmembrane region" description="Helical" evidence="7">
    <location>
        <begin position="303"/>
        <end position="325"/>
    </location>
</feature>
<comment type="similarity">
    <text evidence="6">Belongs to the ABC-4 integral membrane protein family.</text>
</comment>
<feature type="transmembrane region" description="Helical" evidence="7">
    <location>
        <begin position="345"/>
        <end position="373"/>
    </location>
</feature>
<keyword evidence="3 7" id="KW-0812">Transmembrane</keyword>
<feature type="transmembrane region" description="Helical" evidence="7">
    <location>
        <begin position="393"/>
        <end position="414"/>
    </location>
</feature>
<name>A0A852V9S2_9ACTN</name>
<dbReference type="InterPro" id="IPR003838">
    <property type="entry name" value="ABC3_permease_C"/>
</dbReference>
<keyword evidence="10" id="KW-1185">Reference proteome</keyword>
<keyword evidence="4 7" id="KW-1133">Transmembrane helix</keyword>
<evidence type="ECO:0000256" key="3">
    <source>
        <dbReference type="ARBA" id="ARBA00022692"/>
    </source>
</evidence>
<evidence type="ECO:0000256" key="7">
    <source>
        <dbReference type="SAM" id="Phobius"/>
    </source>
</evidence>
<feature type="transmembrane region" description="Helical" evidence="7">
    <location>
        <begin position="477"/>
        <end position="497"/>
    </location>
</feature>
<dbReference type="RefSeq" id="WP_179828247.1">
    <property type="nucleotide sequence ID" value="NZ_JACCCO010000003.1"/>
</dbReference>
<evidence type="ECO:0000313" key="10">
    <source>
        <dbReference type="Proteomes" id="UP000576393"/>
    </source>
</evidence>
<dbReference type="GO" id="GO:0005886">
    <property type="term" value="C:plasma membrane"/>
    <property type="evidence" value="ECO:0007669"/>
    <property type="project" value="UniProtKB-SubCell"/>
</dbReference>
<protein>
    <recommendedName>
        <fullName evidence="8">ABC3 transporter permease C-terminal domain-containing protein</fullName>
    </recommendedName>
</protein>
<proteinExistence type="inferred from homology"/>
<dbReference type="PANTHER" id="PTHR30572:SF4">
    <property type="entry name" value="ABC TRANSPORTER PERMEASE YTRF"/>
    <property type="match status" value="1"/>
</dbReference>
<dbReference type="PANTHER" id="PTHR30572">
    <property type="entry name" value="MEMBRANE COMPONENT OF TRANSPORTER-RELATED"/>
    <property type="match status" value="1"/>
</dbReference>
<feature type="transmembrane region" description="Helical" evidence="7">
    <location>
        <begin position="534"/>
        <end position="554"/>
    </location>
</feature>
<feature type="domain" description="ABC3 transporter permease C-terminal" evidence="8">
    <location>
        <begin position="969"/>
        <end position="1086"/>
    </location>
</feature>
<evidence type="ECO:0000256" key="5">
    <source>
        <dbReference type="ARBA" id="ARBA00023136"/>
    </source>
</evidence>
<evidence type="ECO:0000256" key="2">
    <source>
        <dbReference type="ARBA" id="ARBA00022475"/>
    </source>
</evidence>
<organism evidence="9 10">
    <name type="scientific">Streptosporangium sandarakinum</name>
    <dbReference type="NCBI Taxonomy" id="1260955"/>
    <lineage>
        <taxon>Bacteria</taxon>
        <taxon>Bacillati</taxon>
        <taxon>Actinomycetota</taxon>
        <taxon>Actinomycetes</taxon>
        <taxon>Streptosporangiales</taxon>
        <taxon>Streptosporangiaceae</taxon>
        <taxon>Streptosporangium</taxon>
    </lineage>
</organism>
<feature type="transmembrane region" description="Helical" evidence="7">
    <location>
        <begin position="440"/>
        <end position="457"/>
    </location>
</feature>
<keyword evidence="2" id="KW-1003">Cell membrane</keyword>
<dbReference type="Pfam" id="PF02687">
    <property type="entry name" value="FtsX"/>
    <property type="match status" value="2"/>
</dbReference>
<keyword evidence="5 7" id="KW-0472">Membrane</keyword>
<sequence>MRGLTPLPLRRALGEPLLLLAALGAVLLATTALAGLAGYAVSATDAGVRRTLGTVPAGTAATVVTAPVRGGSFPATDRAVRAQAAATYTGLPVEVTLSAQSDSYAMPGQERRKRPELLRFGVHRGLREHARLVRGSWPAAGRDGTAAGRGGTVEAAVTGAVASATGFSAGDVITVEGRLDHRRVRVRITGVFELDDPYSDRWDGEPLLTRGSEVGDYVTHGPLMVPEETFVARFAPGVTARWLVVPDLRPVPRERLLPLAAGAGRFQEALRARPGCEDCSTATRLPDRLTRLATATLVARSTMLVPVLELLLLAAYALVLTARLLADHRRMETALLRSRGAGTRWLALAAAGEALLVTLPCAVVAPLLAPWLLRAAGALTGADVRPGPEAGPVIHTVSAAVALGCAVLLTLPALRGARRTYVADQAARGRGERYGAAQRAGADLALLGVAALAVWQLRRYGSTVTATAGGGLGIDPLIVAGPAAALLCGGLLALRVIPPVSRVAERITARRTGLAPALGTWQVSRRPARRSGPALLLTMAVAVGVVSVATVATWRASQRDQAGHLAGADLRVASPPNGVALGPLGRAAAYRALPGVVSLSPAYRAGSDLAGEEVTLLAVDAADLPGMLRLRPDLSADPVAALAARLAAARPDLPGLPIPGRPERLTLRTRLTVDDPALADEYGAVPLTLVIADAEGVRHPVRVVLGPGESRPTADLSALRGRAGRLAYPLTVAAIVLDVPLPATGSGLELAVERIETDAGTAVTPPPGTRLAHGAATGYAAERRYDTGRGLFAIGFDAPAPRDPYDALAPQRVTFVPVRAAVPDAGLFTAEGSPQGPFLGPLPVVVTADLAAGRNLTTGSRATVTLDRRPTLITVAGIVAKVPGTPPDRPAVLVDWRTMQSWDLLAHRAPRPPAEWWLGTGGADTSAAAAELGRHREWDVTVVDLSSLARGLRDDPLAAGLQGALVLGFLAALVFAALGFAVDAAVTLRERAAEFAVLRALGMGFRQVLGLLLVEQAFLIGLSLAAGAAVALAVAALVVPHLVLTGQATAVTPEVTLEIPPLPALALLAGVAALLLVIVAGLAGALRRGAGRAPLIGEDR</sequence>
<comment type="caution">
    <text evidence="9">The sequence shown here is derived from an EMBL/GenBank/DDBJ whole genome shotgun (WGS) entry which is preliminary data.</text>
</comment>
<dbReference type="Proteomes" id="UP000576393">
    <property type="component" value="Unassembled WGS sequence"/>
</dbReference>
<comment type="subcellular location">
    <subcellularLocation>
        <location evidence="1">Cell membrane</location>
        <topology evidence="1">Multi-pass membrane protein</topology>
    </subcellularLocation>
</comment>
<accession>A0A852V9S2</accession>
<feature type="transmembrane region" description="Helical" evidence="7">
    <location>
        <begin position="1009"/>
        <end position="1042"/>
    </location>
</feature>
<feature type="transmembrane region" description="Helical" evidence="7">
    <location>
        <begin position="964"/>
        <end position="988"/>
    </location>
</feature>